<name>D6TXU4_KTERA</name>
<dbReference type="STRING" id="485913.Krac_4076"/>
<dbReference type="Proteomes" id="UP000004508">
    <property type="component" value="Unassembled WGS sequence"/>
</dbReference>
<dbReference type="InParanoid" id="D6TXU4"/>
<dbReference type="AlphaFoldDB" id="D6TXU4"/>
<dbReference type="OrthoDB" id="3255669at2"/>
<evidence type="ECO:0008006" key="3">
    <source>
        <dbReference type="Google" id="ProtNLM"/>
    </source>
</evidence>
<gene>
    <name evidence="1" type="ORF">Krac_4076</name>
</gene>
<protein>
    <recommendedName>
        <fullName evidence="3">Polyketide cyclase/dehydrase</fullName>
    </recommendedName>
</protein>
<dbReference type="RefSeq" id="WP_007913626.1">
    <property type="nucleotide sequence ID" value="NZ_ADVG01000003.1"/>
</dbReference>
<sequence length="181" mass="20986">MKGTAQSFWTTWGTTPAERALSFPCDRYLPDADGVYFRAVEVRVPAFQLFRWLCQLRVAPYSYDWIDNLGHRSPRQLTAGLENLEFGQHFGIWQLVDFENDRHLTGLATSPQVQSLYGESAVSYFIVPQTDETCRLIVKLRILYPKKAWGCFLRLFLPVGDLIMMRKQLFNLKYLAESSCF</sequence>
<evidence type="ECO:0000313" key="1">
    <source>
        <dbReference type="EMBL" id="EFH83141.1"/>
    </source>
</evidence>
<organism evidence="1 2">
    <name type="scientific">Ktedonobacter racemifer DSM 44963</name>
    <dbReference type="NCBI Taxonomy" id="485913"/>
    <lineage>
        <taxon>Bacteria</taxon>
        <taxon>Bacillati</taxon>
        <taxon>Chloroflexota</taxon>
        <taxon>Ktedonobacteria</taxon>
        <taxon>Ktedonobacterales</taxon>
        <taxon>Ktedonobacteraceae</taxon>
        <taxon>Ktedonobacter</taxon>
    </lineage>
</organism>
<reference evidence="1 2" key="1">
    <citation type="journal article" date="2011" name="Stand. Genomic Sci.">
        <title>Non-contiguous finished genome sequence and contextual data of the filamentous soil bacterium Ktedonobacter racemifer type strain (SOSP1-21).</title>
        <authorList>
            <person name="Chang Y.J."/>
            <person name="Land M."/>
            <person name="Hauser L."/>
            <person name="Chertkov O."/>
            <person name="Del Rio T.G."/>
            <person name="Nolan M."/>
            <person name="Copeland A."/>
            <person name="Tice H."/>
            <person name="Cheng J.F."/>
            <person name="Lucas S."/>
            <person name="Han C."/>
            <person name="Goodwin L."/>
            <person name="Pitluck S."/>
            <person name="Ivanova N."/>
            <person name="Ovchinikova G."/>
            <person name="Pati A."/>
            <person name="Chen A."/>
            <person name="Palaniappan K."/>
            <person name="Mavromatis K."/>
            <person name="Liolios K."/>
            <person name="Brettin T."/>
            <person name="Fiebig A."/>
            <person name="Rohde M."/>
            <person name="Abt B."/>
            <person name="Goker M."/>
            <person name="Detter J.C."/>
            <person name="Woyke T."/>
            <person name="Bristow J."/>
            <person name="Eisen J.A."/>
            <person name="Markowitz V."/>
            <person name="Hugenholtz P."/>
            <person name="Kyrpides N.C."/>
            <person name="Klenk H.P."/>
            <person name="Lapidus A."/>
        </authorList>
    </citation>
    <scope>NUCLEOTIDE SEQUENCE [LARGE SCALE GENOMIC DNA]</scope>
    <source>
        <strain evidence="2">DSM 44963</strain>
    </source>
</reference>
<comment type="caution">
    <text evidence="1">The sequence shown here is derived from an EMBL/GenBank/DDBJ whole genome shotgun (WGS) entry which is preliminary data.</text>
</comment>
<keyword evidence="2" id="KW-1185">Reference proteome</keyword>
<dbReference type="EMBL" id="ADVG01000003">
    <property type="protein sequence ID" value="EFH83141.1"/>
    <property type="molecule type" value="Genomic_DNA"/>
</dbReference>
<evidence type="ECO:0000313" key="2">
    <source>
        <dbReference type="Proteomes" id="UP000004508"/>
    </source>
</evidence>
<proteinExistence type="predicted"/>
<dbReference type="eggNOG" id="ENOG5032RQ2">
    <property type="taxonomic scope" value="Bacteria"/>
</dbReference>
<accession>D6TXU4</accession>